<keyword evidence="1" id="KW-1185">Reference proteome</keyword>
<dbReference type="Proteomes" id="UP001652660">
    <property type="component" value="Chromosome 7e"/>
</dbReference>
<organism evidence="1 2">
    <name type="scientific">Coffea arabica</name>
    <name type="common">Arabian coffee</name>
    <dbReference type="NCBI Taxonomy" id="13443"/>
    <lineage>
        <taxon>Eukaryota</taxon>
        <taxon>Viridiplantae</taxon>
        <taxon>Streptophyta</taxon>
        <taxon>Embryophyta</taxon>
        <taxon>Tracheophyta</taxon>
        <taxon>Spermatophyta</taxon>
        <taxon>Magnoliopsida</taxon>
        <taxon>eudicotyledons</taxon>
        <taxon>Gunneridae</taxon>
        <taxon>Pentapetalae</taxon>
        <taxon>asterids</taxon>
        <taxon>lamiids</taxon>
        <taxon>Gentianales</taxon>
        <taxon>Rubiaceae</taxon>
        <taxon>Ixoroideae</taxon>
        <taxon>Gardenieae complex</taxon>
        <taxon>Bertiereae - Coffeeae clade</taxon>
        <taxon>Coffeeae</taxon>
        <taxon>Coffea</taxon>
    </lineage>
</organism>
<dbReference type="OrthoDB" id="1936608at2759"/>
<sequence length="121" mass="13767">MKILKTYEKALGQLINLDKSSVFFSKNMSMEQRKEVCSSLGGMVEMKQGKYLGLTMVISRTKDQIFGFIKENIRRKLQDWRNKLLSTVGKEVMLKAVSMAMPTYAMLFSNCQGSCVKTLAH</sequence>
<reference evidence="1" key="1">
    <citation type="journal article" date="2025" name="Foods">
        <title>Unveiling the Microbial Signatures of Arabica Coffee Cherries: Insights into Ripeness Specific Diversity, Functional Traits, and Implications for Quality and Safety.</title>
        <authorList>
            <consortium name="RefSeq"/>
            <person name="Tenea G.N."/>
            <person name="Cifuentes V."/>
            <person name="Reyes P."/>
            <person name="Cevallos-Vallejos M."/>
        </authorList>
    </citation>
    <scope>NUCLEOTIDE SEQUENCE [LARGE SCALE GENOMIC DNA]</scope>
</reference>
<protein>
    <submittedName>
        <fullName evidence="2">Uncharacterized protein</fullName>
    </submittedName>
</protein>
<dbReference type="PANTHER" id="PTHR33116:SF86">
    <property type="entry name" value="REVERSE TRANSCRIPTASE DOMAIN-CONTAINING PROTEIN"/>
    <property type="match status" value="1"/>
</dbReference>
<dbReference type="RefSeq" id="XP_027076988.1">
    <property type="nucleotide sequence ID" value="XM_027221187.1"/>
</dbReference>
<evidence type="ECO:0000313" key="2">
    <source>
        <dbReference type="RefSeq" id="XP_027076988.1"/>
    </source>
</evidence>
<gene>
    <name evidence="2" type="primary">LOC113700731</name>
</gene>
<dbReference type="GeneID" id="113700731"/>
<evidence type="ECO:0000313" key="1">
    <source>
        <dbReference type="Proteomes" id="UP001652660"/>
    </source>
</evidence>
<dbReference type="AlphaFoldDB" id="A0A6P6TEV5"/>
<proteinExistence type="predicted"/>
<name>A0A6P6TEV5_COFAR</name>
<dbReference type="PANTHER" id="PTHR33116">
    <property type="entry name" value="REVERSE TRANSCRIPTASE ZINC-BINDING DOMAIN-CONTAINING PROTEIN-RELATED-RELATED"/>
    <property type="match status" value="1"/>
</dbReference>
<accession>A0A6P6TEV5</accession>
<reference evidence="2" key="2">
    <citation type="submission" date="2025-08" db="UniProtKB">
        <authorList>
            <consortium name="RefSeq"/>
        </authorList>
    </citation>
    <scope>IDENTIFICATION</scope>
    <source>
        <tissue evidence="2">Leaves</tissue>
    </source>
</reference>